<evidence type="ECO:0008006" key="3">
    <source>
        <dbReference type="Google" id="ProtNLM"/>
    </source>
</evidence>
<reference evidence="2" key="1">
    <citation type="journal article" date="2019" name="Int. J. Syst. Evol. Microbiol.">
        <title>The Global Catalogue of Microorganisms (GCM) 10K type strain sequencing project: providing services to taxonomists for standard genome sequencing and annotation.</title>
        <authorList>
            <consortium name="The Broad Institute Genomics Platform"/>
            <consortium name="The Broad Institute Genome Sequencing Center for Infectious Disease"/>
            <person name="Wu L."/>
            <person name="Ma J."/>
        </authorList>
    </citation>
    <scope>NUCLEOTIDE SEQUENCE [LARGE SCALE GENOMIC DNA]</scope>
    <source>
        <strain evidence="2">CCUG 63830</strain>
    </source>
</reference>
<evidence type="ECO:0000313" key="2">
    <source>
        <dbReference type="Proteomes" id="UP001596317"/>
    </source>
</evidence>
<dbReference type="InterPro" id="IPR016181">
    <property type="entry name" value="Acyl_CoA_acyltransferase"/>
</dbReference>
<sequence length="224" mass="24889">MRSVDDWSAPGLRAALEADGWILVPSRRIWVVEDLARQWRPRGNFGHDRRAVARSGLTLEDLTTLTPGDAQRIAHLYALLYVGRYSPLNPLLTPAFIEVSWRTGFLSYRVARAPDGQIMAVAGMWVRGGVMTPPVVGYDTARPQREALYRVACWLFMERALALGLRLHGSSGAAHFKRQRGAQGFTEYNAYFAAHLPPARGLALRALAKLLKSAALPVMIRRGL</sequence>
<dbReference type="SUPFAM" id="SSF55729">
    <property type="entry name" value="Acyl-CoA N-acyltransferases (Nat)"/>
    <property type="match status" value="1"/>
</dbReference>
<dbReference type="RefSeq" id="WP_380057482.1">
    <property type="nucleotide sequence ID" value="NZ_JBHSWB010000001.1"/>
</dbReference>
<evidence type="ECO:0000313" key="1">
    <source>
        <dbReference type="EMBL" id="MFC6661807.1"/>
    </source>
</evidence>
<organism evidence="1 2">
    <name type="scientific">Deinococcus multiflagellatus</name>
    <dbReference type="NCBI Taxonomy" id="1656887"/>
    <lineage>
        <taxon>Bacteria</taxon>
        <taxon>Thermotogati</taxon>
        <taxon>Deinococcota</taxon>
        <taxon>Deinococci</taxon>
        <taxon>Deinococcales</taxon>
        <taxon>Deinococcaceae</taxon>
        <taxon>Deinococcus</taxon>
    </lineage>
</organism>
<comment type="caution">
    <text evidence="1">The sequence shown here is derived from an EMBL/GenBank/DDBJ whole genome shotgun (WGS) entry which is preliminary data.</text>
</comment>
<keyword evidence="2" id="KW-1185">Reference proteome</keyword>
<dbReference type="EMBL" id="JBHSWB010000001">
    <property type="protein sequence ID" value="MFC6661807.1"/>
    <property type="molecule type" value="Genomic_DNA"/>
</dbReference>
<gene>
    <name evidence="1" type="ORF">ACFP90_16815</name>
</gene>
<accession>A0ABW1ZQQ2</accession>
<dbReference type="Proteomes" id="UP001596317">
    <property type="component" value="Unassembled WGS sequence"/>
</dbReference>
<name>A0ABW1ZQQ2_9DEIO</name>
<proteinExistence type="predicted"/>
<protein>
    <recommendedName>
        <fullName evidence="3">BioF2-like acetyltransferase domain-containing protein</fullName>
    </recommendedName>
</protein>